<evidence type="ECO:0000313" key="1">
    <source>
        <dbReference type="EMBL" id="KAI3363473.1"/>
    </source>
</evidence>
<organism evidence="1 2">
    <name type="scientific">Scortum barcoo</name>
    <name type="common">barcoo grunter</name>
    <dbReference type="NCBI Taxonomy" id="214431"/>
    <lineage>
        <taxon>Eukaryota</taxon>
        <taxon>Metazoa</taxon>
        <taxon>Chordata</taxon>
        <taxon>Craniata</taxon>
        <taxon>Vertebrata</taxon>
        <taxon>Euteleostomi</taxon>
        <taxon>Actinopterygii</taxon>
        <taxon>Neopterygii</taxon>
        <taxon>Teleostei</taxon>
        <taxon>Neoteleostei</taxon>
        <taxon>Acanthomorphata</taxon>
        <taxon>Eupercaria</taxon>
        <taxon>Centrarchiformes</taxon>
        <taxon>Terapontoidei</taxon>
        <taxon>Terapontidae</taxon>
        <taxon>Scortum</taxon>
    </lineage>
</organism>
<keyword evidence="2" id="KW-1185">Reference proteome</keyword>
<dbReference type="Proteomes" id="UP000831701">
    <property type="component" value="Chromosome 14"/>
</dbReference>
<evidence type="ECO:0000313" key="2">
    <source>
        <dbReference type="Proteomes" id="UP000831701"/>
    </source>
</evidence>
<protein>
    <submittedName>
        <fullName evidence="1">Uncharacterized protein</fullName>
    </submittedName>
</protein>
<accession>A0ACB8W9L5</accession>
<reference evidence="1" key="1">
    <citation type="submission" date="2022-04" db="EMBL/GenBank/DDBJ databases">
        <title>Jade perch genome.</title>
        <authorList>
            <person name="Chao B."/>
        </authorList>
    </citation>
    <scope>NUCLEOTIDE SEQUENCE</scope>
    <source>
        <strain evidence="1">CB-2022</strain>
    </source>
</reference>
<dbReference type="EMBL" id="CM041544">
    <property type="protein sequence ID" value="KAI3363473.1"/>
    <property type="molecule type" value="Genomic_DNA"/>
</dbReference>
<name>A0ACB8W9L5_9TELE</name>
<feature type="non-terminal residue" evidence="1">
    <location>
        <position position="128"/>
    </location>
</feature>
<sequence>MRSYFNIYGMAENQHVQAPVLACCMAHNASDPRACPCRWRAHSVASLKLFRTVPSHMDQSTATRCSPANFSPGLAPGGYTRWAAALLVGSELLPQEEEFKYHEVLCKSEGKVECGINRQIGATSAVMR</sequence>
<gene>
    <name evidence="1" type="ORF">L3Q82_012089</name>
</gene>
<comment type="caution">
    <text evidence="1">The sequence shown here is derived from an EMBL/GenBank/DDBJ whole genome shotgun (WGS) entry which is preliminary data.</text>
</comment>
<proteinExistence type="predicted"/>